<evidence type="ECO:0000313" key="4">
    <source>
        <dbReference type="EMBL" id="RDX51359.1"/>
    </source>
</evidence>
<dbReference type="Gene3D" id="3.20.20.70">
    <property type="entry name" value="Aldolase class I"/>
    <property type="match status" value="1"/>
</dbReference>
<dbReference type="OrthoDB" id="2349068at2759"/>
<keyword evidence="3" id="KW-0560">Oxidoreductase</keyword>
<keyword evidence="2" id="KW-0288">FMN</keyword>
<evidence type="ECO:0000256" key="2">
    <source>
        <dbReference type="ARBA" id="ARBA00022643"/>
    </source>
</evidence>
<dbReference type="InterPro" id="IPR013785">
    <property type="entry name" value="Aldolase_TIM"/>
</dbReference>
<dbReference type="InterPro" id="IPR004136">
    <property type="entry name" value="NMO"/>
</dbReference>
<reference evidence="4 5" key="1">
    <citation type="journal article" date="2018" name="Biotechnol. Biofuels">
        <title>Integrative visual omics of the white-rot fungus Polyporus brumalis exposes the biotechnological potential of its oxidative enzymes for delignifying raw plant biomass.</title>
        <authorList>
            <person name="Miyauchi S."/>
            <person name="Rancon A."/>
            <person name="Drula E."/>
            <person name="Hage H."/>
            <person name="Chaduli D."/>
            <person name="Favel A."/>
            <person name="Grisel S."/>
            <person name="Henrissat B."/>
            <person name="Herpoel-Gimbert I."/>
            <person name="Ruiz-Duenas F.J."/>
            <person name="Chevret D."/>
            <person name="Hainaut M."/>
            <person name="Lin J."/>
            <person name="Wang M."/>
            <person name="Pangilinan J."/>
            <person name="Lipzen A."/>
            <person name="Lesage-Meessen L."/>
            <person name="Navarro D."/>
            <person name="Riley R."/>
            <person name="Grigoriev I.V."/>
            <person name="Zhou S."/>
            <person name="Raouche S."/>
            <person name="Rosso M.N."/>
        </authorList>
    </citation>
    <scope>NUCLEOTIDE SEQUENCE [LARGE SCALE GENOMIC DNA]</scope>
    <source>
        <strain evidence="4 5">BRFM 1820</strain>
    </source>
</reference>
<proteinExistence type="predicted"/>
<dbReference type="SUPFAM" id="SSF51412">
    <property type="entry name" value="Inosine monophosphate dehydrogenase (IMPDH)"/>
    <property type="match status" value="1"/>
</dbReference>
<sequence length="327" mass="34798">MALATTTQLAHHSLTRALQAEATRGGGFGFLGAAFTAPDQLREDLASLRKTYPDLGDKPLPIGVGLIAWLLDADEVEGKAKIDAILDSNVTAFWLAFGDDLYRWIQYARNSPAAARSQHKPLIFVQVQSTEQALIAANVWKVDVIIAQGVEAGGHGGGHAPSTFTLVSEMHPLAPVVLAAGGLANGTQAAAYLTLGAAGVVLGTRFTLTPECPWPPAVQKPVLLAANSHSTARTSATDVAMGLDGWPKGINARAVKNRLYEDFKVGLPVNLLKDRYEKGQETGDVDYAVIFAGLGVTLMHEIKPTAEVMEELHAEIVNALQKSQHLL</sequence>
<dbReference type="Pfam" id="PF03060">
    <property type="entry name" value="NMO"/>
    <property type="match status" value="1"/>
</dbReference>
<dbReference type="EMBL" id="KZ857395">
    <property type="protein sequence ID" value="RDX51359.1"/>
    <property type="molecule type" value="Genomic_DNA"/>
</dbReference>
<dbReference type="GO" id="GO:0018580">
    <property type="term" value="F:nitronate monooxygenase activity"/>
    <property type="evidence" value="ECO:0007669"/>
    <property type="project" value="InterPro"/>
</dbReference>
<dbReference type="STRING" id="139420.A0A371DFN9"/>
<name>A0A371DFN9_9APHY</name>
<dbReference type="CDD" id="cd04730">
    <property type="entry name" value="NPD_like"/>
    <property type="match status" value="1"/>
</dbReference>
<keyword evidence="1" id="KW-0285">Flavoprotein</keyword>
<organism evidence="4 5">
    <name type="scientific">Lentinus brumalis</name>
    <dbReference type="NCBI Taxonomy" id="2498619"/>
    <lineage>
        <taxon>Eukaryota</taxon>
        <taxon>Fungi</taxon>
        <taxon>Dikarya</taxon>
        <taxon>Basidiomycota</taxon>
        <taxon>Agaricomycotina</taxon>
        <taxon>Agaricomycetes</taxon>
        <taxon>Polyporales</taxon>
        <taxon>Polyporaceae</taxon>
        <taxon>Lentinus</taxon>
    </lineage>
</organism>
<accession>A0A371DFN9</accession>
<dbReference type="PANTHER" id="PTHR32332">
    <property type="entry name" value="2-NITROPROPANE DIOXYGENASE"/>
    <property type="match status" value="1"/>
</dbReference>
<evidence type="ECO:0000256" key="1">
    <source>
        <dbReference type="ARBA" id="ARBA00022630"/>
    </source>
</evidence>
<evidence type="ECO:0000313" key="5">
    <source>
        <dbReference type="Proteomes" id="UP000256964"/>
    </source>
</evidence>
<dbReference type="PANTHER" id="PTHR32332:SF31">
    <property type="entry name" value="2-NITROPROPANE DIOXYGENASE FAMILY, PUTATIVE (AFU_ORTHOLOGUE AFUA_2G09850)-RELATED"/>
    <property type="match status" value="1"/>
</dbReference>
<evidence type="ECO:0000256" key="3">
    <source>
        <dbReference type="ARBA" id="ARBA00023002"/>
    </source>
</evidence>
<gene>
    <name evidence="4" type="ORF">OH76DRAFT_1454931</name>
</gene>
<dbReference type="Proteomes" id="UP000256964">
    <property type="component" value="Unassembled WGS sequence"/>
</dbReference>
<keyword evidence="5" id="KW-1185">Reference proteome</keyword>
<dbReference type="AlphaFoldDB" id="A0A371DFN9"/>
<protein>
    <submittedName>
        <fullName evidence="4">NPD-domain-containing protein</fullName>
    </submittedName>
</protein>